<dbReference type="Gene3D" id="1.25.40.10">
    <property type="entry name" value="Tetratricopeptide repeat domain"/>
    <property type="match status" value="1"/>
</dbReference>
<feature type="domain" description="IF140 C-terminal TPR" evidence="11">
    <location>
        <begin position="1236"/>
        <end position="1361"/>
    </location>
</feature>
<dbReference type="PANTHER" id="PTHR15722:SF7">
    <property type="entry name" value="INTRAFLAGELLAR TRANSPORT PROTEIN 140 HOMOLOG"/>
    <property type="match status" value="1"/>
</dbReference>
<dbReference type="InterPro" id="IPR056155">
    <property type="entry name" value="Beta-prop_IFT140_2nd"/>
</dbReference>
<dbReference type="GO" id="GO:0035721">
    <property type="term" value="P:intraciliary retrograde transport"/>
    <property type="evidence" value="ECO:0007669"/>
    <property type="project" value="TreeGrafter"/>
</dbReference>
<name>A0A7R9W081_9CHLO</name>
<dbReference type="InterPro" id="IPR011990">
    <property type="entry name" value="TPR-like_helical_dom_sf"/>
</dbReference>
<keyword evidence="3" id="KW-0677">Repeat</keyword>
<dbReference type="InterPro" id="IPR056168">
    <property type="entry name" value="TPR_IF140/IFT172/WDR19"/>
</dbReference>
<evidence type="ECO:0000259" key="11">
    <source>
        <dbReference type="Pfam" id="PF24760"/>
    </source>
</evidence>
<dbReference type="SUPFAM" id="SSF50978">
    <property type="entry name" value="WD40 repeat-like"/>
    <property type="match status" value="1"/>
</dbReference>
<feature type="compositionally biased region" description="Acidic residues" evidence="8">
    <location>
        <begin position="1419"/>
        <end position="1440"/>
    </location>
</feature>
<feature type="domain" description="IFT140 second beta-propeller" evidence="10">
    <location>
        <begin position="394"/>
        <end position="600"/>
    </location>
</feature>
<sequence>MDIYYTTKIGKQAGRAASWSKAQGYPPLLAVALLPSAVGIYNEEGRPLDANNETLIKNVRGSECMGLAWHPLLPLLAIGWKDGAISFWNAEERHLEEDSKTHRSPLTSLTWNTAGDKLFTSDENGKLSVWKTDRMMRPIHIVSYDEQPGCTIRCTALGPTEPNPDGTAGVTSSVYYPVDFDGKTVLKWANDQGYTGIVQEFEMLVESIIFYAEKEQLIVTTGGCTLHVLGKGEDGNWAQISKMRFATGSGEQAMQLQVCWACEHTLASTSEKDSVVRLYNFDTEDNYTLTPEGPPGGGPASIVCLASDVSAGLLAAGTADGNITVFRYTPPALEGEPMLDLSKCWETQPTFNVSGRVRGMQWGSFPRLMCVQTGDGVYACRKMLLSHRFRDGYVVIQSGVDKLIVERLGDGVGPQKKPSMRLDANMQMLGLDISKGQLLVYDGSRADLYKVTEGGDIGPVGGFETTSRAIAICNDSVYRCSDDRIEVCNTSGTVKQTLAFDDLQGAPVALNVCHDYLAAVTANNYVRVFRVAGREAKPHAGPGLVIPIEHQDLNVEQVACNASGTMVSVLVSSKEKSADTKMFVFCSETNSTVVYDFANDHRMPQTMVWDVTEPRLLAVQVLNQQADELEADLTASAGGAPPGGGVPVEVALMFVSPDHGVLIQEFQSLAPSGARGFVGLQAPHLVLHKPTAVTTDTGRTFQVHSCKAVMQGFDKMQSDDEAVRSALLEFSYNLAVNNMDEAFRAVKAIKSAAVWGNMAHLCIKNKRLDVAEHCLGKMENARGARAAREARSIAELDARVASVAVHLGMVEDAKKMYVAADRFDLLNKLYRASGAWDKALEIAEKHDRIHLKSTHYAYAKHLEKTGDFDAALEHYEKAGAASIEVPRMYFESEEMDKLEAYVKAKGEDDNELTLWWARYCESRGTPEALQKAYQLYESIGDTLSIVRILCYTNRFSAAGDEVEKNADAAAAFHLARQYEAQERIPEAVKYYTQAKRFSHGVRLAKKYELDSDLMNLALKSTPLVMIDAADYLNERGEHDKAATLYMKGGKLSKAVEMCFAAKLFDVLQHIADDLEANASDPSLYTRCSEFFMQHGQFDKAVKMLIAAHQYTRALEMCIEQEVVITEEMAEAMTPSKDVMSAEERNLTLQRIAKVAKRQGAWQLAAKKYTQAGEKVKAMKALLRSGDTEKIIFFAGVSRQKDVYMMAANYLQTLDWHANPEVMKNIIGFYSKAQAMDSLAAFYETCAQIEVDEFRDYEKAMQAMLEAEKYLTKSKSDDAPERAAHLRQRLNLIDRFVTARGLITADAQQAISICNEVLMSAPADDTHSECSVRVGDVYALMVEYWYEQGSAGEAYKLVDSMRGRGIAIGPYLDQRMVQEIHKALGLDPPDDHDHHGGGGGAYGQTPRGTSGTEFVNGDGYVDEEDIPDDIPMVGDEDDEDM</sequence>
<dbReference type="GO" id="GO:0036064">
    <property type="term" value="C:ciliary basal body"/>
    <property type="evidence" value="ECO:0007669"/>
    <property type="project" value="TreeGrafter"/>
</dbReference>
<keyword evidence="5" id="KW-0969">Cilium</keyword>
<dbReference type="InterPro" id="IPR036322">
    <property type="entry name" value="WD40_repeat_dom_sf"/>
</dbReference>
<dbReference type="GO" id="GO:0005930">
    <property type="term" value="C:axoneme"/>
    <property type="evidence" value="ECO:0007669"/>
    <property type="project" value="TreeGrafter"/>
</dbReference>
<keyword evidence="6" id="KW-0966">Cell projection</keyword>
<dbReference type="InterPro" id="IPR056154">
    <property type="entry name" value="Beta-prop_IFT140_1st"/>
</dbReference>
<dbReference type="Pfam" id="PF23383">
    <property type="entry name" value="Beta-prop_IFT140_1st"/>
    <property type="match status" value="2"/>
</dbReference>
<dbReference type="InterPro" id="IPR015943">
    <property type="entry name" value="WD40/YVTN_repeat-like_dom_sf"/>
</dbReference>
<evidence type="ECO:0000259" key="9">
    <source>
        <dbReference type="Pfam" id="PF23383"/>
    </source>
</evidence>
<dbReference type="InterPro" id="IPR056156">
    <property type="entry name" value="TPR_IF140_C"/>
</dbReference>
<dbReference type="PROSITE" id="PS50082">
    <property type="entry name" value="WD_REPEATS_2"/>
    <property type="match status" value="1"/>
</dbReference>
<feature type="domain" description="IF140/IFT172/WDR19 TPR" evidence="12">
    <location>
        <begin position="738"/>
        <end position="1228"/>
    </location>
</feature>
<proteinExistence type="predicted"/>
<keyword evidence="2 7" id="KW-0853">WD repeat</keyword>
<comment type="subcellular location">
    <subcellularLocation>
        <location evidence="1">Cell projection</location>
        <location evidence="1">Cilium</location>
    </subcellularLocation>
</comment>
<dbReference type="GO" id="GO:0030991">
    <property type="term" value="C:intraciliary transport particle A"/>
    <property type="evidence" value="ECO:0007669"/>
    <property type="project" value="TreeGrafter"/>
</dbReference>
<dbReference type="EMBL" id="HBEC01043224">
    <property type="protein sequence ID" value="CAD8309368.1"/>
    <property type="molecule type" value="Transcribed_RNA"/>
</dbReference>
<gene>
    <name evidence="13" type="ORF">CEUR00632_LOCUS20139</name>
</gene>
<dbReference type="FunFam" id="1.25.40.470:FF:000015">
    <property type="entry name" value="Intraflagellar transport particle protein 140"/>
    <property type="match status" value="1"/>
</dbReference>
<dbReference type="Pfam" id="PF24762">
    <property type="entry name" value="TPR_IF140-IFT172"/>
    <property type="match status" value="1"/>
</dbReference>
<evidence type="ECO:0000256" key="8">
    <source>
        <dbReference type="SAM" id="MobiDB-lite"/>
    </source>
</evidence>
<feature type="compositionally biased region" description="Basic and acidic residues" evidence="8">
    <location>
        <begin position="1385"/>
        <end position="1395"/>
    </location>
</feature>
<dbReference type="InterPro" id="IPR001680">
    <property type="entry name" value="WD40_rpt"/>
</dbReference>
<feature type="domain" description="IFT140 first beta-propeller" evidence="9">
    <location>
        <begin position="18"/>
        <end position="140"/>
    </location>
</feature>
<evidence type="ECO:0000256" key="5">
    <source>
        <dbReference type="ARBA" id="ARBA00023069"/>
    </source>
</evidence>
<evidence type="ECO:0000259" key="10">
    <source>
        <dbReference type="Pfam" id="PF23385"/>
    </source>
</evidence>
<dbReference type="SMART" id="SM00320">
    <property type="entry name" value="WD40"/>
    <property type="match status" value="5"/>
</dbReference>
<evidence type="ECO:0000259" key="12">
    <source>
        <dbReference type="Pfam" id="PF24762"/>
    </source>
</evidence>
<evidence type="ECO:0000256" key="2">
    <source>
        <dbReference type="ARBA" id="ARBA00022574"/>
    </source>
</evidence>
<evidence type="ECO:0000256" key="4">
    <source>
        <dbReference type="ARBA" id="ARBA00022803"/>
    </source>
</evidence>
<reference evidence="13" key="1">
    <citation type="submission" date="2021-01" db="EMBL/GenBank/DDBJ databases">
        <authorList>
            <person name="Corre E."/>
            <person name="Pelletier E."/>
            <person name="Niang G."/>
            <person name="Scheremetjew M."/>
            <person name="Finn R."/>
            <person name="Kale V."/>
            <person name="Holt S."/>
            <person name="Cochrane G."/>
            <person name="Meng A."/>
            <person name="Brown T."/>
            <person name="Cohen L."/>
        </authorList>
    </citation>
    <scope>NUCLEOTIDE SEQUENCE</scope>
    <source>
        <strain evidence="13">CCMP219</strain>
    </source>
</reference>
<evidence type="ECO:0000313" key="13">
    <source>
        <dbReference type="EMBL" id="CAD8309368.1"/>
    </source>
</evidence>
<dbReference type="Gene3D" id="2.130.10.10">
    <property type="entry name" value="YVTN repeat-like/Quinoprotein amine dehydrogenase"/>
    <property type="match status" value="2"/>
</dbReference>
<feature type="repeat" description="WD" evidence="7">
    <location>
        <begin position="99"/>
        <end position="131"/>
    </location>
</feature>
<evidence type="ECO:0000256" key="1">
    <source>
        <dbReference type="ARBA" id="ARBA00004138"/>
    </source>
</evidence>
<evidence type="ECO:0000256" key="3">
    <source>
        <dbReference type="ARBA" id="ARBA00022737"/>
    </source>
</evidence>
<dbReference type="PANTHER" id="PTHR15722">
    <property type="entry name" value="IFT140/172-RELATED"/>
    <property type="match status" value="1"/>
</dbReference>
<dbReference type="Pfam" id="PF23385">
    <property type="entry name" value="Beta-prop_IFT140_2nd"/>
    <property type="match status" value="1"/>
</dbReference>
<evidence type="ECO:0000256" key="7">
    <source>
        <dbReference type="PROSITE-ProRule" id="PRU00221"/>
    </source>
</evidence>
<feature type="domain" description="IFT140 first beta-propeller" evidence="9">
    <location>
        <begin position="189"/>
        <end position="378"/>
    </location>
</feature>
<protein>
    <submittedName>
        <fullName evidence="13">Uncharacterized protein</fullName>
    </submittedName>
</protein>
<organism evidence="13">
    <name type="scientific">Chlamydomonas euryale</name>
    <dbReference type="NCBI Taxonomy" id="1486919"/>
    <lineage>
        <taxon>Eukaryota</taxon>
        <taxon>Viridiplantae</taxon>
        <taxon>Chlorophyta</taxon>
        <taxon>core chlorophytes</taxon>
        <taxon>Chlorophyceae</taxon>
        <taxon>CS clade</taxon>
        <taxon>Chlamydomonadales</taxon>
        <taxon>Chlamydomonadaceae</taxon>
        <taxon>Chlamydomonas</taxon>
    </lineage>
</organism>
<keyword evidence="4" id="KW-0802">TPR repeat</keyword>
<feature type="region of interest" description="Disordered" evidence="8">
    <location>
        <begin position="1385"/>
        <end position="1440"/>
    </location>
</feature>
<dbReference type="Pfam" id="PF24760">
    <property type="entry name" value="TPR_IF140_C"/>
    <property type="match status" value="1"/>
</dbReference>
<dbReference type="Gene3D" id="1.25.40.470">
    <property type="match status" value="1"/>
</dbReference>
<evidence type="ECO:0000256" key="6">
    <source>
        <dbReference type="ARBA" id="ARBA00023273"/>
    </source>
</evidence>
<accession>A0A7R9W081</accession>